<accession>A0A248LLH7</accession>
<evidence type="ECO:0000259" key="1">
    <source>
        <dbReference type="PROSITE" id="PS50994"/>
    </source>
</evidence>
<organism evidence="2 3">
    <name type="scientific">Laribacter hongkongensis</name>
    <dbReference type="NCBI Taxonomy" id="168471"/>
    <lineage>
        <taxon>Bacteria</taxon>
        <taxon>Pseudomonadati</taxon>
        <taxon>Pseudomonadota</taxon>
        <taxon>Betaproteobacteria</taxon>
        <taxon>Neisseriales</taxon>
        <taxon>Aquaspirillaceae</taxon>
        <taxon>Laribacter</taxon>
    </lineage>
</organism>
<dbReference type="InterPro" id="IPR012337">
    <property type="entry name" value="RNaseH-like_sf"/>
</dbReference>
<dbReference type="Proteomes" id="UP000197424">
    <property type="component" value="Chromosome"/>
</dbReference>
<dbReference type="Gene3D" id="3.30.420.10">
    <property type="entry name" value="Ribonuclease H-like superfamily/Ribonuclease H"/>
    <property type="match status" value="1"/>
</dbReference>
<dbReference type="SUPFAM" id="SSF53098">
    <property type="entry name" value="Ribonuclease H-like"/>
    <property type="match status" value="1"/>
</dbReference>
<dbReference type="AlphaFoldDB" id="A0A248LLH7"/>
<protein>
    <submittedName>
        <fullName evidence="2">Transposase</fullName>
    </submittedName>
</protein>
<evidence type="ECO:0000313" key="2">
    <source>
        <dbReference type="EMBL" id="ASJ25617.1"/>
    </source>
</evidence>
<dbReference type="InterPro" id="IPR036397">
    <property type="entry name" value="RNaseH_sf"/>
</dbReference>
<dbReference type="GO" id="GO:0003676">
    <property type="term" value="F:nucleic acid binding"/>
    <property type="evidence" value="ECO:0007669"/>
    <property type="project" value="InterPro"/>
</dbReference>
<reference evidence="3" key="1">
    <citation type="submission" date="2017-06" db="EMBL/GenBank/DDBJ databases">
        <title>Whole genome sequence of Laribacter hongkongensis LHGZ1.</title>
        <authorList>
            <person name="Chen D."/>
            <person name="Wu H."/>
            <person name="Chen J."/>
        </authorList>
    </citation>
    <scope>NUCLEOTIDE SEQUENCE [LARGE SCALE GENOMIC DNA]</scope>
    <source>
        <strain evidence="3">LHGZ1</strain>
    </source>
</reference>
<gene>
    <name evidence="2" type="ORF">LHGZ1_2786</name>
</gene>
<dbReference type="EMBL" id="CP022115">
    <property type="protein sequence ID" value="ASJ25617.1"/>
    <property type="molecule type" value="Genomic_DNA"/>
</dbReference>
<dbReference type="GO" id="GO:0015074">
    <property type="term" value="P:DNA integration"/>
    <property type="evidence" value="ECO:0007669"/>
    <property type="project" value="InterPro"/>
</dbReference>
<dbReference type="Pfam" id="PF13683">
    <property type="entry name" value="rve_3"/>
    <property type="match status" value="1"/>
</dbReference>
<dbReference type="PANTHER" id="PTHR47515:SF1">
    <property type="entry name" value="BLR2054 PROTEIN"/>
    <property type="match status" value="1"/>
</dbReference>
<feature type="domain" description="Integrase catalytic" evidence="1">
    <location>
        <begin position="1"/>
        <end position="73"/>
    </location>
</feature>
<dbReference type="PROSITE" id="PS50994">
    <property type="entry name" value="INTEGRASE"/>
    <property type="match status" value="1"/>
</dbReference>
<name>A0A248LLH7_9NEIS</name>
<dbReference type="InterPro" id="IPR001584">
    <property type="entry name" value="Integrase_cat-core"/>
</dbReference>
<dbReference type="PANTHER" id="PTHR47515">
    <property type="entry name" value="LOW CALCIUM RESPONSE LOCUS PROTEIN T"/>
    <property type="match status" value="1"/>
</dbReference>
<sequence length="81" mass="9646">MTLQFIRPGKPVENAFIESFNGHFREECLNQSVFHDLQDARQRIEAWRQDYNHVRPHSALNYLIPAEFWEQHLPQPSQIAT</sequence>
<evidence type="ECO:0000313" key="3">
    <source>
        <dbReference type="Proteomes" id="UP000197424"/>
    </source>
</evidence>
<proteinExistence type="predicted"/>